<accession>A0ABT8YLH8</accession>
<dbReference type="EMBL" id="JAUOZU010000007">
    <property type="protein sequence ID" value="MDO6964575.1"/>
    <property type="molecule type" value="Genomic_DNA"/>
</dbReference>
<evidence type="ECO:0000259" key="1">
    <source>
        <dbReference type="PROSITE" id="PS51186"/>
    </source>
</evidence>
<dbReference type="SUPFAM" id="SSF55729">
    <property type="entry name" value="Acyl-CoA N-acyltransferases (Nat)"/>
    <property type="match status" value="1"/>
</dbReference>
<dbReference type="Pfam" id="PF13302">
    <property type="entry name" value="Acetyltransf_3"/>
    <property type="match status" value="1"/>
</dbReference>
<proteinExistence type="predicted"/>
<dbReference type="Proteomes" id="UP001174932">
    <property type="component" value="Unassembled WGS sequence"/>
</dbReference>
<keyword evidence="3" id="KW-1185">Reference proteome</keyword>
<reference evidence="2" key="1">
    <citation type="journal article" date="2015" name="Int. J. Syst. Evol. Microbiol.">
        <title>Rhizobium alvei sp. nov., isolated from a freshwater river.</title>
        <authorList>
            <person name="Sheu S.Y."/>
            <person name="Huang H.W."/>
            <person name="Young C.C."/>
            <person name="Chen W.M."/>
        </authorList>
    </citation>
    <scope>NUCLEOTIDE SEQUENCE</scope>
    <source>
        <strain evidence="2">TNR-22</strain>
    </source>
</reference>
<dbReference type="PROSITE" id="PS51186">
    <property type="entry name" value="GNAT"/>
    <property type="match status" value="1"/>
</dbReference>
<dbReference type="PANTHER" id="PTHR43328">
    <property type="entry name" value="ACETYLTRANSFERASE-RELATED"/>
    <property type="match status" value="1"/>
</dbReference>
<feature type="domain" description="N-acetyltransferase" evidence="1">
    <location>
        <begin position="37"/>
        <end position="212"/>
    </location>
</feature>
<dbReference type="InterPro" id="IPR016181">
    <property type="entry name" value="Acyl_CoA_acyltransferase"/>
</dbReference>
<evidence type="ECO:0000313" key="3">
    <source>
        <dbReference type="Proteomes" id="UP001174932"/>
    </source>
</evidence>
<name>A0ABT8YLH8_9HYPH</name>
<comment type="caution">
    <text evidence="2">The sequence shown here is derived from an EMBL/GenBank/DDBJ whole genome shotgun (WGS) entry which is preliminary data.</text>
</comment>
<evidence type="ECO:0000313" key="2">
    <source>
        <dbReference type="EMBL" id="MDO6964575.1"/>
    </source>
</evidence>
<dbReference type="RefSeq" id="WP_304376477.1">
    <property type="nucleotide sequence ID" value="NZ_JAUOZU010000007.1"/>
</dbReference>
<dbReference type="PANTHER" id="PTHR43328:SF1">
    <property type="entry name" value="N-ACETYLTRANSFERASE DOMAIN-CONTAINING PROTEIN"/>
    <property type="match status" value="1"/>
</dbReference>
<sequence length="223" mass="23839">MAAPAAYDASLTGLSNLLAPSGVLTAANQPLIRTGRLALRRPVASDAPAIAATLENGKVARMLARVPQPYYREDAEDWLASMSEPDAKGWHFAITLGGVRSILTAPTLSANGNVPDRMIGVVSIEWKDTGADRGWHLGYWLDEAHWGEGIMTEAANAAIARFFSANMGAVLHAGALADNPASFRVQEKLGFDVTGVGEAWCQPRAEMVKIIETELTFGGYMPM</sequence>
<organism evidence="2 3">
    <name type="scientific">Rhizobium alvei</name>
    <dbReference type="NCBI Taxonomy" id="1132659"/>
    <lineage>
        <taxon>Bacteria</taxon>
        <taxon>Pseudomonadati</taxon>
        <taxon>Pseudomonadota</taxon>
        <taxon>Alphaproteobacteria</taxon>
        <taxon>Hyphomicrobiales</taxon>
        <taxon>Rhizobiaceae</taxon>
        <taxon>Rhizobium/Agrobacterium group</taxon>
        <taxon>Rhizobium</taxon>
    </lineage>
</organism>
<protein>
    <submittedName>
        <fullName evidence="2">GNAT family N-acetyltransferase</fullName>
    </submittedName>
</protein>
<dbReference type="Gene3D" id="3.40.630.30">
    <property type="match status" value="1"/>
</dbReference>
<dbReference type="InterPro" id="IPR000182">
    <property type="entry name" value="GNAT_dom"/>
</dbReference>
<gene>
    <name evidence="2" type="ORF">Q4481_11460</name>
</gene>
<reference evidence="2" key="2">
    <citation type="submission" date="2023-07" db="EMBL/GenBank/DDBJ databases">
        <authorList>
            <person name="Shen H."/>
        </authorList>
    </citation>
    <scope>NUCLEOTIDE SEQUENCE</scope>
    <source>
        <strain evidence="2">TNR-22</strain>
    </source>
</reference>